<proteinExistence type="predicted"/>
<dbReference type="InterPro" id="IPR011008">
    <property type="entry name" value="Dimeric_a/b-barrel"/>
</dbReference>
<dbReference type="SUPFAM" id="SSF54909">
    <property type="entry name" value="Dimeric alpha+beta barrel"/>
    <property type="match status" value="1"/>
</dbReference>
<dbReference type="RefSeq" id="WP_350024038.1">
    <property type="nucleotide sequence ID" value="NZ_CP158490.1"/>
</dbReference>
<dbReference type="Pfam" id="PF07045">
    <property type="entry name" value="DUF1330"/>
    <property type="match status" value="1"/>
</dbReference>
<dbReference type="InterPro" id="IPR010753">
    <property type="entry name" value="DUF1330"/>
</dbReference>
<dbReference type="Gene3D" id="3.30.70.100">
    <property type="match status" value="1"/>
</dbReference>
<dbReference type="AlphaFoldDB" id="A0AAU7WLA0"/>
<feature type="domain" description="DUF1330" evidence="1">
    <location>
        <begin position="2"/>
        <end position="93"/>
    </location>
</feature>
<organism evidence="2">
    <name type="scientific">Pseudomonas sp. W17</name>
    <dbReference type="NCBI Taxonomy" id="3144407"/>
    <lineage>
        <taxon>Bacteria</taxon>
        <taxon>Pseudomonadati</taxon>
        <taxon>Pseudomonadota</taxon>
        <taxon>Gammaproteobacteria</taxon>
        <taxon>Pseudomonadales</taxon>
        <taxon>Pseudomonadaceae</taxon>
        <taxon>Pseudomonas</taxon>
    </lineage>
</organism>
<sequence>MKGYWIILGTDVIDADAQKEYSQLWAPVCKKYGASVRLLDPGALLESVTTKRVLVVEFPSYEQAKACSIDPDYAKARSVAFRAYKREMIIIEGNLA</sequence>
<evidence type="ECO:0000313" key="2">
    <source>
        <dbReference type="EMBL" id="XBY21335.1"/>
    </source>
</evidence>
<dbReference type="EMBL" id="CP158490">
    <property type="protein sequence ID" value="XBY21335.1"/>
    <property type="molecule type" value="Genomic_DNA"/>
</dbReference>
<protein>
    <submittedName>
        <fullName evidence="2">DUF1330 domain-containing protein</fullName>
    </submittedName>
</protein>
<reference evidence="2" key="1">
    <citation type="submission" date="2024-06" db="EMBL/GenBank/DDBJ databases">
        <authorList>
            <person name="Wu L."/>
        </authorList>
    </citation>
    <scope>NUCLEOTIDE SEQUENCE</scope>
    <source>
        <strain evidence="2">W17</strain>
    </source>
</reference>
<accession>A0AAU7WLA0</accession>
<name>A0AAU7WLA0_9PSED</name>
<evidence type="ECO:0000259" key="1">
    <source>
        <dbReference type="Pfam" id="PF07045"/>
    </source>
</evidence>
<gene>
    <name evidence="2" type="ORF">ABCR88_17620</name>
</gene>